<dbReference type="AlphaFoldDB" id="A0A098E6A0"/>
<proteinExistence type="predicted"/>
<evidence type="ECO:0000313" key="1">
    <source>
        <dbReference type="EMBL" id="CEG11427.1"/>
    </source>
</evidence>
<sequence length="55" mass="6539">MLDLTKGSDFELITQNYVKLSYTYDIIVNLLTFYAQIYYHVEPQYMEKVSGFTMV</sequence>
<reference evidence="1" key="1">
    <citation type="submission" date="2014-09" db="EMBL/GenBank/DDBJ databases">
        <authorList>
            <person name="Probst J Alexander"/>
        </authorList>
    </citation>
    <scope>NUCLEOTIDE SEQUENCE</scope>
</reference>
<name>A0A098E6A0_9ZZZZ</name>
<protein>
    <submittedName>
        <fullName evidence="1">Uncharacterized protein</fullName>
    </submittedName>
</protein>
<organism evidence="1">
    <name type="scientific">groundwater metagenome</name>
    <dbReference type="NCBI Taxonomy" id="717931"/>
    <lineage>
        <taxon>unclassified sequences</taxon>
        <taxon>metagenomes</taxon>
        <taxon>ecological metagenomes</taxon>
    </lineage>
</organism>
<gene>
    <name evidence="1" type="ORF">MSIBF_A1450001</name>
</gene>
<dbReference type="EMBL" id="CCXY01000052">
    <property type="protein sequence ID" value="CEG11427.1"/>
    <property type="molecule type" value="Genomic_DNA"/>
</dbReference>
<accession>A0A098E6A0</accession>